<feature type="transmembrane region" description="Helical" evidence="1">
    <location>
        <begin position="81"/>
        <end position="98"/>
    </location>
</feature>
<dbReference type="OrthoDB" id="5634360at2"/>
<dbReference type="AlphaFoldDB" id="A0A0W0WN53"/>
<dbReference type="Pfam" id="PF22035">
    <property type="entry name" value="Lpg0393_VPS9"/>
    <property type="match status" value="1"/>
</dbReference>
<proteinExistence type="predicted"/>
<keyword evidence="1" id="KW-0472">Membrane</keyword>
<sequence length="331" mass="38211">MSEAQVYVDALREGNYSKALELTTFINQKYEPMKNVLGADELVQLGAYELSQTDINEKDILLINFLYNYIQYHQSLAYGEIGYSLTTFLALISVVLSIKMDTDFKTILDLTSISDVTQFASFLQDTSDFSRLVERNMNQPGWMLVMTIAMTELELLEYIAAMSGRVFENFHRSVQQFQLRLQAQAVNFSCSLVQTVENVRVIKETVADFKLRLQSKLAQEGIKVTKEEEVVSPEEPTCKQQKLINRYQAVHVLWQELQEKELFDHNDRELIFGVLEICALNEADWYERDFNQKVTDILSGGLKPLYRTFFSKEAAYKLEIDGIAQNLFFRA</sequence>
<dbReference type="PROSITE" id="PS51205">
    <property type="entry name" value="VPS9"/>
    <property type="match status" value="1"/>
</dbReference>
<name>A0A0W0WN53_9GAMM</name>
<keyword evidence="1" id="KW-1133">Transmembrane helix</keyword>
<comment type="caution">
    <text evidence="3">The sequence shown here is derived from an EMBL/GenBank/DDBJ whole genome shotgun (WGS) entry which is preliminary data.</text>
</comment>
<dbReference type="EMBL" id="LNYO01000022">
    <property type="protein sequence ID" value="KTD33756.1"/>
    <property type="molecule type" value="Genomic_DNA"/>
</dbReference>
<accession>A0A0W0WN53</accession>
<protein>
    <recommendedName>
        <fullName evidence="2">VPS9 domain-containing protein</fullName>
    </recommendedName>
</protein>
<dbReference type="RefSeq" id="WP_058505237.1">
    <property type="nucleotide sequence ID" value="NZ_CAAAIF010000007.1"/>
</dbReference>
<keyword evidence="4" id="KW-1185">Reference proteome</keyword>
<dbReference type="PATRIC" id="fig|45070.6.peg.2358"/>
<feature type="domain" description="VPS9" evidence="2">
    <location>
        <begin position="1"/>
        <end position="104"/>
    </location>
</feature>
<reference evidence="3 4" key="1">
    <citation type="submission" date="2015-11" db="EMBL/GenBank/DDBJ databases">
        <title>Genomic analysis of 38 Legionella species identifies large and diverse effector repertoires.</title>
        <authorList>
            <person name="Burstein D."/>
            <person name="Amaro F."/>
            <person name="Zusman T."/>
            <person name="Lifshitz Z."/>
            <person name="Cohen O."/>
            <person name="Gilbert J.A."/>
            <person name="Pupko T."/>
            <person name="Shuman H.A."/>
            <person name="Segal G."/>
        </authorList>
    </citation>
    <scope>NUCLEOTIDE SEQUENCE [LARGE SCALE GENOMIC DNA]</scope>
    <source>
        <strain evidence="3 4">ATCC 49506</strain>
    </source>
</reference>
<dbReference type="Proteomes" id="UP000054725">
    <property type="component" value="Unassembled WGS sequence"/>
</dbReference>
<dbReference type="InterPro" id="IPR003123">
    <property type="entry name" value="VPS9"/>
</dbReference>
<keyword evidence="1" id="KW-0812">Transmembrane</keyword>
<evidence type="ECO:0000259" key="2">
    <source>
        <dbReference type="PROSITE" id="PS51205"/>
    </source>
</evidence>
<evidence type="ECO:0000313" key="4">
    <source>
        <dbReference type="Proteomes" id="UP000054725"/>
    </source>
</evidence>
<gene>
    <name evidence="3" type="ORF">Lnau_2233</name>
</gene>
<evidence type="ECO:0000256" key="1">
    <source>
        <dbReference type="SAM" id="Phobius"/>
    </source>
</evidence>
<evidence type="ECO:0000313" key="3">
    <source>
        <dbReference type="EMBL" id="KTD33756.1"/>
    </source>
</evidence>
<dbReference type="InterPro" id="IPR054178">
    <property type="entry name" value="Lpg0393-like_VPS9"/>
</dbReference>
<organism evidence="3 4">
    <name type="scientific">Legionella nautarum</name>
    <dbReference type="NCBI Taxonomy" id="45070"/>
    <lineage>
        <taxon>Bacteria</taxon>
        <taxon>Pseudomonadati</taxon>
        <taxon>Pseudomonadota</taxon>
        <taxon>Gammaproteobacteria</taxon>
        <taxon>Legionellales</taxon>
        <taxon>Legionellaceae</taxon>
        <taxon>Legionella</taxon>
    </lineage>
</organism>